<dbReference type="SUPFAM" id="SSF53671">
    <property type="entry name" value="Aspartate/ornithine carbamoyltransferase"/>
    <property type="match status" value="1"/>
</dbReference>
<dbReference type="GO" id="GO:0016743">
    <property type="term" value="F:carboxyl- or carbamoyltransferase activity"/>
    <property type="evidence" value="ECO:0007669"/>
    <property type="project" value="InterPro"/>
</dbReference>
<dbReference type="Pfam" id="PF02729">
    <property type="entry name" value="OTCace_N"/>
    <property type="match status" value="1"/>
</dbReference>
<organism evidence="5 6">
    <name type="scientific">Bowmanella pacifica</name>
    <dbReference type="NCBI Taxonomy" id="502051"/>
    <lineage>
        <taxon>Bacteria</taxon>
        <taxon>Pseudomonadati</taxon>
        <taxon>Pseudomonadota</taxon>
        <taxon>Gammaproteobacteria</taxon>
        <taxon>Alteromonadales</taxon>
        <taxon>Alteromonadaceae</taxon>
        <taxon>Bowmanella</taxon>
    </lineage>
</organism>
<dbReference type="PRINTS" id="PR00100">
    <property type="entry name" value="AOTCASE"/>
</dbReference>
<evidence type="ECO:0000259" key="3">
    <source>
        <dbReference type="Pfam" id="PF00185"/>
    </source>
</evidence>
<sequence>MVDPKLEQVVQFERRRPDVQGDAHPKKLLRAIIEDGDHLAKLASQHIYSSDQFDRPTLLQLFRLAAKYEANPDRFSSSLNGQILISAFYEPSTRTRLSFESAWHRLGGDIMSITDRSTTGIAKGESLMDVAEMFNNYGDCVVLRDSQESSVREMMEALRIPIINAGNGTDEHPTQALADLYTIFKWRPDLLTDTPGAPLNLCLVGFPAKMRTVRSLLKLLCYFPEVFSTVTVVNDKSCSDMFAPGQLEQLEQFGLTVNTSDDLEQVLPDADVVYINAISWEGDSFKQYGKKYHLDASSPLKEDAIILHPLARGEELSTDLDGTHHNWYFSQARGAVFLRMALLTCLVKRAERVLDVI</sequence>
<dbReference type="EMBL" id="BMLS01000002">
    <property type="protein sequence ID" value="GGO67603.1"/>
    <property type="molecule type" value="Genomic_DNA"/>
</dbReference>
<dbReference type="PRINTS" id="PR00101">
    <property type="entry name" value="ATCASE"/>
</dbReference>
<dbReference type="PANTHER" id="PTHR45753:SF6">
    <property type="entry name" value="ASPARTATE CARBAMOYLTRANSFERASE"/>
    <property type="match status" value="1"/>
</dbReference>
<dbReference type="PROSITE" id="PS00097">
    <property type="entry name" value="CARBAMOYLTRANSFERASE"/>
    <property type="match status" value="1"/>
</dbReference>
<dbReference type="PANTHER" id="PTHR45753">
    <property type="entry name" value="ORNITHINE CARBAMOYLTRANSFERASE, MITOCHONDRIAL"/>
    <property type="match status" value="1"/>
</dbReference>
<evidence type="ECO:0000313" key="5">
    <source>
        <dbReference type="EMBL" id="GGO67603.1"/>
    </source>
</evidence>
<keyword evidence="6" id="KW-1185">Reference proteome</keyword>
<dbReference type="AlphaFoldDB" id="A0A918DI63"/>
<feature type="domain" description="Aspartate/ornithine carbamoyltransferase carbamoyl-P binding" evidence="4">
    <location>
        <begin position="45"/>
        <end position="183"/>
    </location>
</feature>
<reference evidence="5" key="1">
    <citation type="journal article" date="2014" name="Int. J. Syst. Evol. Microbiol.">
        <title>Complete genome sequence of Corynebacterium casei LMG S-19264T (=DSM 44701T), isolated from a smear-ripened cheese.</title>
        <authorList>
            <consortium name="US DOE Joint Genome Institute (JGI-PGF)"/>
            <person name="Walter F."/>
            <person name="Albersmeier A."/>
            <person name="Kalinowski J."/>
            <person name="Ruckert C."/>
        </authorList>
    </citation>
    <scope>NUCLEOTIDE SEQUENCE</scope>
    <source>
        <strain evidence="5">CGMCC 1.7086</strain>
    </source>
</reference>
<dbReference type="Pfam" id="PF00185">
    <property type="entry name" value="OTCace"/>
    <property type="match status" value="1"/>
</dbReference>
<comment type="similarity">
    <text evidence="2">Belongs to the aspartate/ornithine carbamoyltransferase superfamily.</text>
</comment>
<dbReference type="InterPro" id="IPR006131">
    <property type="entry name" value="Asp_carbamoyltransf_Asp/Orn-bd"/>
</dbReference>
<dbReference type="InterPro" id="IPR036901">
    <property type="entry name" value="Asp/Orn_carbamoylTrfase_sf"/>
</dbReference>
<dbReference type="Proteomes" id="UP000606935">
    <property type="component" value="Unassembled WGS sequence"/>
</dbReference>
<evidence type="ECO:0000256" key="1">
    <source>
        <dbReference type="ARBA" id="ARBA00022679"/>
    </source>
</evidence>
<dbReference type="RefSeq" id="WP_188692451.1">
    <property type="nucleotide sequence ID" value="NZ_BMLS01000002.1"/>
</dbReference>
<keyword evidence="1 2" id="KW-0808">Transferase</keyword>
<gene>
    <name evidence="5" type="primary">pyrB</name>
    <name evidence="5" type="ORF">GCM10010982_14460</name>
</gene>
<proteinExistence type="inferred from homology"/>
<dbReference type="Gene3D" id="3.40.50.1370">
    <property type="entry name" value="Aspartate/ornithine carbamoyltransferase"/>
    <property type="match status" value="2"/>
</dbReference>
<comment type="caution">
    <text evidence="5">The sequence shown here is derived from an EMBL/GenBank/DDBJ whole genome shotgun (WGS) entry which is preliminary data.</text>
</comment>
<dbReference type="GO" id="GO:0016597">
    <property type="term" value="F:amino acid binding"/>
    <property type="evidence" value="ECO:0007669"/>
    <property type="project" value="InterPro"/>
</dbReference>
<evidence type="ECO:0000313" key="6">
    <source>
        <dbReference type="Proteomes" id="UP000606935"/>
    </source>
</evidence>
<dbReference type="GO" id="GO:0005829">
    <property type="term" value="C:cytosol"/>
    <property type="evidence" value="ECO:0007669"/>
    <property type="project" value="TreeGrafter"/>
</dbReference>
<dbReference type="InterPro" id="IPR006130">
    <property type="entry name" value="Asp/Orn_carbamoylTrfase"/>
</dbReference>
<evidence type="ECO:0000259" key="4">
    <source>
        <dbReference type="Pfam" id="PF02729"/>
    </source>
</evidence>
<feature type="domain" description="Aspartate/ornithine carbamoyltransferase Asp/Orn-binding" evidence="3">
    <location>
        <begin position="200"/>
        <end position="345"/>
    </location>
</feature>
<reference evidence="5" key="2">
    <citation type="submission" date="2020-09" db="EMBL/GenBank/DDBJ databases">
        <authorList>
            <person name="Sun Q."/>
            <person name="Zhou Y."/>
        </authorList>
    </citation>
    <scope>NUCLEOTIDE SEQUENCE</scope>
    <source>
        <strain evidence="5">CGMCC 1.7086</strain>
    </source>
</reference>
<protein>
    <submittedName>
        <fullName evidence="5">Aspartate carbamoyltransferase</fullName>
    </submittedName>
</protein>
<name>A0A918DI63_9ALTE</name>
<accession>A0A918DI63</accession>
<dbReference type="InterPro" id="IPR006132">
    <property type="entry name" value="Asp/Orn_carbamoyltranf_P-bd"/>
</dbReference>
<dbReference type="GO" id="GO:0006520">
    <property type="term" value="P:amino acid metabolic process"/>
    <property type="evidence" value="ECO:0007669"/>
    <property type="project" value="InterPro"/>
</dbReference>
<evidence type="ECO:0000256" key="2">
    <source>
        <dbReference type="RuleBase" id="RU003634"/>
    </source>
</evidence>